<dbReference type="AlphaFoldDB" id="A0A077ZP64"/>
<accession>A0A077ZP64</accession>
<dbReference type="InParanoid" id="A0A077ZP64"/>
<keyword evidence="1" id="KW-0175">Coiled coil</keyword>
<feature type="compositionally biased region" description="Low complexity" evidence="2">
    <location>
        <begin position="9"/>
        <end position="24"/>
    </location>
</feature>
<feature type="coiled-coil region" evidence="1">
    <location>
        <begin position="43"/>
        <end position="70"/>
    </location>
</feature>
<evidence type="ECO:0000256" key="2">
    <source>
        <dbReference type="SAM" id="MobiDB-lite"/>
    </source>
</evidence>
<feature type="region of interest" description="Disordered" evidence="2">
    <location>
        <begin position="551"/>
        <end position="600"/>
    </location>
</feature>
<keyword evidence="4" id="KW-1185">Reference proteome</keyword>
<evidence type="ECO:0000313" key="3">
    <source>
        <dbReference type="EMBL" id="CDW71180.1"/>
    </source>
</evidence>
<feature type="region of interest" description="Disordered" evidence="2">
    <location>
        <begin position="1"/>
        <end position="24"/>
    </location>
</feature>
<feature type="compositionally biased region" description="Low complexity" evidence="2">
    <location>
        <begin position="570"/>
        <end position="589"/>
    </location>
</feature>
<dbReference type="EMBL" id="CCKQ01000110">
    <property type="protein sequence ID" value="CDW71180.1"/>
    <property type="molecule type" value="Genomic_DNA"/>
</dbReference>
<gene>
    <name evidence="3" type="primary">Contig6307.g6753</name>
    <name evidence="3" type="ORF">STYLEM_119</name>
</gene>
<name>A0A077ZP64_STYLE</name>
<feature type="compositionally biased region" description="Polar residues" evidence="2">
    <location>
        <begin position="551"/>
        <end position="568"/>
    </location>
</feature>
<feature type="compositionally biased region" description="Polar residues" evidence="2">
    <location>
        <begin position="728"/>
        <end position="741"/>
    </location>
</feature>
<proteinExistence type="predicted"/>
<sequence length="828" mass="94977">MATLDQKQSKQQSNQSSQNRSLLNKNALMVNNVKLNNEQDIQLKIKNIREQVLMEKAKELQNQIQDLKYHKYLVQKELQKLNDDQQPLSPTFGNDQTQQQKVQPDFNELALKQINEKSVKEEQQDDRIFDFYPLYNQTSRQLAQSKTDAKFESMIQQELNDEKDVVYQSSADKQLVFDIEQVKLSLIKMKQTEEKVYEELEKKKIRQRSLNPKDQQTGCYQNENANNNVSLDQNSIFRNNDESTIKIAETICSTGVKEELLKSLNQQDMKNVQQRISFNPDQTTVAQLQNNQNLTELQDILLVSSSSQNESLLRIEHPQPPPPKPISQKYMKINPRQMSMQIDQQISSNGRQPAQNQILQKRQTGIIGGKAQQIKQSISMNNSKNNHSNSPNHTFSVFSKNNQHQVQGIFQLRVQQSILDSSKDNNEKTQQSIVSPNFNSLASQKSQKPAFIGNYNSQGHVQDEQSLRSSDLSNPTISAQKTIKEQQQKESQRQQNQIAPYKKLRTMTESHIADQSLISKNITPGQNMMQMVSNSYKKSQVMNVNHRNSLIKQPVNNRISSNKPQDQVNQKEAQQSKSNQKQSQQSSKIKQARNLFSPELNNRQSSKFCNLLDERSKSKGKVLAQTHRSPLREVAQQKYSVKKVKSIKTITVQSSITEIQGLSRNNESVLNGNRSTMTKSETSHQFISSKVNEIKKNIHLNLRIPNTIQYDPSKQAEFPRTVKEKSLQKSSETTSQYTIESYRTGESKTSRNKNSHNVVKSAWLKDYDSKLQQLIVTSPSKNLKSRLYFNSPRTCQLRVSPDGKQLYEENGESLESGNQSLGRDIISI</sequence>
<feature type="compositionally biased region" description="Polar residues" evidence="2">
    <location>
        <begin position="428"/>
        <end position="447"/>
    </location>
</feature>
<feature type="compositionally biased region" description="Polar residues" evidence="2">
    <location>
        <begin position="467"/>
        <end position="481"/>
    </location>
</feature>
<organism evidence="3 4">
    <name type="scientific">Stylonychia lemnae</name>
    <name type="common">Ciliate</name>
    <dbReference type="NCBI Taxonomy" id="5949"/>
    <lineage>
        <taxon>Eukaryota</taxon>
        <taxon>Sar</taxon>
        <taxon>Alveolata</taxon>
        <taxon>Ciliophora</taxon>
        <taxon>Intramacronucleata</taxon>
        <taxon>Spirotrichea</taxon>
        <taxon>Stichotrichia</taxon>
        <taxon>Sporadotrichida</taxon>
        <taxon>Oxytrichidae</taxon>
        <taxon>Stylonychinae</taxon>
        <taxon>Stylonychia</taxon>
    </lineage>
</organism>
<evidence type="ECO:0000313" key="4">
    <source>
        <dbReference type="Proteomes" id="UP000039865"/>
    </source>
</evidence>
<protein>
    <submittedName>
        <fullName evidence="3">Uncharacterized protein</fullName>
    </submittedName>
</protein>
<dbReference type="Proteomes" id="UP000039865">
    <property type="component" value="Unassembled WGS sequence"/>
</dbReference>
<reference evidence="3 4" key="1">
    <citation type="submission" date="2014-06" db="EMBL/GenBank/DDBJ databases">
        <authorList>
            <person name="Swart Estienne"/>
        </authorList>
    </citation>
    <scope>NUCLEOTIDE SEQUENCE [LARGE SCALE GENOMIC DNA]</scope>
    <source>
        <strain evidence="3 4">130c</strain>
    </source>
</reference>
<feature type="region of interest" description="Disordered" evidence="2">
    <location>
        <begin position="422"/>
        <end position="501"/>
    </location>
</feature>
<feature type="region of interest" description="Disordered" evidence="2">
    <location>
        <begin position="719"/>
        <end position="753"/>
    </location>
</feature>
<evidence type="ECO:0000256" key="1">
    <source>
        <dbReference type="SAM" id="Coils"/>
    </source>
</evidence>
<feature type="compositionally biased region" description="Basic and acidic residues" evidence="2">
    <location>
        <begin position="482"/>
        <end position="492"/>
    </location>
</feature>